<evidence type="ECO:0000313" key="2">
    <source>
        <dbReference type="Proteomes" id="UP000247702"/>
    </source>
</evidence>
<protein>
    <submittedName>
        <fullName evidence="1">Uncharacterized protein</fullName>
    </submittedName>
</protein>
<dbReference type="AlphaFoldDB" id="A0A2Z6SMP4"/>
<proteinExistence type="predicted"/>
<accession>A0A2Z6SMP4</accession>
<dbReference type="EMBL" id="BEXD01004226">
    <property type="protein sequence ID" value="GBC08547.1"/>
    <property type="molecule type" value="Genomic_DNA"/>
</dbReference>
<keyword evidence="2" id="KW-1185">Reference proteome</keyword>
<name>A0A2Z6SMP4_9GLOM</name>
<reference evidence="1 2" key="1">
    <citation type="submission" date="2017-11" db="EMBL/GenBank/DDBJ databases">
        <title>The genome of Rhizophagus clarus HR1 reveals common genetic basis of auxotrophy among arbuscular mycorrhizal fungi.</title>
        <authorList>
            <person name="Kobayashi Y."/>
        </authorList>
    </citation>
    <scope>NUCLEOTIDE SEQUENCE [LARGE SCALE GENOMIC DNA]</scope>
    <source>
        <strain evidence="1 2">HR1</strain>
    </source>
</reference>
<sequence>MIISLGNENVIKSEVLFNVISLRRCVADGHPDIHNNFLSIKSTSYFNCVEKLYPFLILNSPNRKKLRKRIYQYELMLFHQESRLKDVRLF</sequence>
<evidence type="ECO:0000313" key="1">
    <source>
        <dbReference type="EMBL" id="GBC08547.1"/>
    </source>
</evidence>
<gene>
    <name evidence="1" type="ORF">RclHR1_00820014</name>
</gene>
<comment type="caution">
    <text evidence="1">The sequence shown here is derived from an EMBL/GenBank/DDBJ whole genome shotgun (WGS) entry which is preliminary data.</text>
</comment>
<dbReference type="Proteomes" id="UP000247702">
    <property type="component" value="Unassembled WGS sequence"/>
</dbReference>
<organism evidence="1 2">
    <name type="scientific">Rhizophagus clarus</name>
    <dbReference type="NCBI Taxonomy" id="94130"/>
    <lineage>
        <taxon>Eukaryota</taxon>
        <taxon>Fungi</taxon>
        <taxon>Fungi incertae sedis</taxon>
        <taxon>Mucoromycota</taxon>
        <taxon>Glomeromycotina</taxon>
        <taxon>Glomeromycetes</taxon>
        <taxon>Glomerales</taxon>
        <taxon>Glomeraceae</taxon>
        <taxon>Rhizophagus</taxon>
    </lineage>
</organism>